<dbReference type="RefSeq" id="WP_176959856.1">
    <property type="nucleotide sequence ID" value="NZ_FNIX01000007.1"/>
</dbReference>
<dbReference type="AlphaFoldDB" id="A0A1H0RNI3"/>
<sequence length="56" mass="5917">MVDRVATIPLGVLTGGQADMPLPEGVDLRTYRVVDVSAQRLGQQEHGTSVLQGNLG</sequence>
<dbReference type="STRING" id="641025.SAMN05421507_1075"/>
<organism evidence="1 2">
    <name type="scientific">Lentzea jiangxiensis</name>
    <dbReference type="NCBI Taxonomy" id="641025"/>
    <lineage>
        <taxon>Bacteria</taxon>
        <taxon>Bacillati</taxon>
        <taxon>Actinomycetota</taxon>
        <taxon>Actinomycetes</taxon>
        <taxon>Pseudonocardiales</taxon>
        <taxon>Pseudonocardiaceae</taxon>
        <taxon>Lentzea</taxon>
    </lineage>
</organism>
<reference evidence="2" key="1">
    <citation type="submission" date="2016-10" db="EMBL/GenBank/DDBJ databases">
        <authorList>
            <person name="Varghese N."/>
            <person name="Submissions S."/>
        </authorList>
    </citation>
    <scope>NUCLEOTIDE SEQUENCE [LARGE SCALE GENOMIC DNA]</scope>
    <source>
        <strain evidence="2">CGMCC 4.6609</strain>
    </source>
</reference>
<proteinExistence type="predicted"/>
<gene>
    <name evidence="1" type="ORF">SAMN05421507_1075</name>
</gene>
<dbReference type="EMBL" id="FNIX01000007">
    <property type="protein sequence ID" value="SDP31033.1"/>
    <property type="molecule type" value="Genomic_DNA"/>
</dbReference>
<evidence type="ECO:0000313" key="1">
    <source>
        <dbReference type="EMBL" id="SDP31033.1"/>
    </source>
</evidence>
<protein>
    <submittedName>
        <fullName evidence="1">Uncharacterized protein</fullName>
    </submittedName>
</protein>
<name>A0A1H0RNI3_9PSEU</name>
<evidence type="ECO:0000313" key="2">
    <source>
        <dbReference type="Proteomes" id="UP000199691"/>
    </source>
</evidence>
<dbReference type="Proteomes" id="UP000199691">
    <property type="component" value="Unassembled WGS sequence"/>
</dbReference>
<accession>A0A1H0RNI3</accession>
<keyword evidence="2" id="KW-1185">Reference proteome</keyword>